<dbReference type="PROSITE" id="PS50943">
    <property type="entry name" value="HTH_CROC1"/>
    <property type="match status" value="1"/>
</dbReference>
<dbReference type="SMART" id="SM00530">
    <property type="entry name" value="HTH_XRE"/>
    <property type="match status" value="1"/>
</dbReference>
<comment type="caution">
    <text evidence="3">The sequence shown here is derived from an EMBL/GenBank/DDBJ whole genome shotgun (WGS) entry which is preliminary data.</text>
</comment>
<feature type="compositionally biased region" description="Basic and acidic residues" evidence="1">
    <location>
        <begin position="87"/>
        <end position="99"/>
    </location>
</feature>
<evidence type="ECO:0000313" key="3">
    <source>
        <dbReference type="EMBL" id="MFC3107379.1"/>
    </source>
</evidence>
<name>A0ABV7EXB1_9BURK</name>
<reference evidence="4" key="1">
    <citation type="journal article" date="2019" name="Int. J. Syst. Evol. Microbiol.">
        <title>The Global Catalogue of Microorganisms (GCM) 10K type strain sequencing project: providing services to taxonomists for standard genome sequencing and annotation.</title>
        <authorList>
            <consortium name="The Broad Institute Genomics Platform"/>
            <consortium name="The Broad Institute Genome Sequencing Center for Infectious Disease"/>
            <person name="Wu L."/>
            <person name="Ma J."/>
        </authorList>
    </citation>
    <scope>NUCLEOTIDE SEQUENCE [LARGE SCALE GENOMIC DNA]</scope>
    <source>
        <strain evidence="4">KCTC 42986</strain>
    </source>
</reference>
<organism evidence="3 4">
    <name type="scientific">Undibacterium arcticum</name>
    <dbReference type="NCBI Taxonomy" id="1762892"/>
    <lineage>
        <taxon>Bacteria</taxon>
        <taxon>Pseudomonadati</taxon>
        <taxon>Pseudomonadota</taxon>
        <taxon>Betaproteobacteria</taxon>
        <taxon>Burkholderiales</taxon>
        <taxon>Oxalobacteraceae</taxon>
        <taxon>Undibacterium</taxon>
    </lineage>
</organism>
<sequence length="99" mass="11102">MNQFQIIRERLGVTQAAIADAIGVTQGNVSHYEKGQTVPPDVARRLIEYAEKLGHAITFNDVYGMDQVAHHESIEEATRKRNGGIRTHGDHHDRDNISK</sequence>
<evidence type="ECO:0000313" key="4">
    <source>
        <dbReference type="Proteomes" id="UP001595530"/>
    </source>
</evidence>
<feature type="domain" description="HTH cro/C1-type" evidence="2">
    <location>
        <begin position="4"/>
        <end position="60"/>
    </location>
</feature>
<dbReference type="CDD" id="cd00093">
    <property type="entry name" value="HTH_XRE"/>
    <property type="match status" value="1"/>
</dbReference>
<accession>A0ABV7EXB1</accession>
<evidence type="ECO:0000259" key="2">
    <source>
        <dbReference type="PROSITE" id="PS50943"/>
    </source>
</evidence>
<dbReference type="InterPro" id="IPR010982">
    <property type="entry name" value="Lambda_DNA-bd_dom_sf"/>
</dbReference>
<feature type="region of interest" description="Disordered" evidence="1">
    <location>
        <begin position="75"/>
        <end position="99"/>
    </location>
</feature>
<dbReference type="Proteomes" id="UP001595530">
    <property type="component" value="Unassembled WGS sequence"/>
</dbReference>
<protein>
    <submittedName>
        <fullName evidence="3">Helix-turn-helix domain-containing protein</fullName>
    </submittedName>
</protein>
<gene>
    <name evidence="3" type="ORF">ACFOFO_05305</name>
</gene>
<dbReference type="Pfam" id="PF13560">
    <property type="entry name" value="HTH_31"/>
    <property type="match status" value="1"/>
</dbReference>
<dbReference type="Gene3D" id="1.10.260.40">
    <property type="entry name" value="lambda repressor-like DNA-binding domains"/>
    <property type="match status" value="1"/>
</dbReference>
<dbReference type="RefSeq" id="WP_390331039.1">
    <property type="nucleotide sequence ID" value="NZ_JBHRTP010000012.1"/>
</dbReference>
<dbReference type="EMBL" id="JBHRTP010000012">
    <property type="protein sequence ID" value="MFC3107379.1"/>
    <property type="molecule type" value="Genomic_DNA"/>
</dbReference>
<dbReference type="SUPFAM" id="SSF47413">
    <property type="entry name" value="lambda repressor-like DNA-binding domains"/>
    <property type="match status" value="1"/>
</dbReference>
<dbReference type="InterPro" id="IPR001387">
    <property type="entry name" value="Cro/C1-type_HTH"/>
</dbReference>
<keyword evidence="4" id="KW-1185">Reference proteome</keyword>
<proteinExistence type="predicted"/>
<evidence type="ECO:0000256" key="1">
    <source>
        <dbReference type="SAM" id="MobiDB-lite"/>
    </source>
</evidence>